<dbReference type="Gene3D" id="3.40.30.10">
    <property type="entry name" value="Glutaredoxin"/>
    <property type="match status" value="1"/>
</dbReference>
<feature type="chain" id="PRO_5037599458" description="Thioredoxin-like fold domain-containing protein" evidence="1">
    <location>
        <begin position="27"/>
        <end position="173"/>
    </location>
</feature>
<organism evidence="2 3">
    <name type="scientific">Candidatus Amphirhobacter heronislandensis</name>
    <dbReference type="NCBI Taxonomy" id="1732024"/>
    <lineage>
        <taxon>Bacteria</taxon>
        <taxon>Pseudomonadati</taxon>
        <taxon>Pseudomonadota</taxon>
        <taxon>Gammaproteobacteria</taxon>
        <taxon>Candidatus Tethybacterales</taxon>
        <taxon>Candidatus Tethybacteraceae</taxon>
        <taxon>Candidatus Amphirhobacter</taxon>
    </lineage>
</organism>
<sequence>MICALRRLCLRAMFLLAAAVPAAAPAGDWREQYREFYRLVAAQAVLLQEGPAGDVVVVADPACSHCAVFEERRRAGELAGYTVRLVLVDFLAPESGAADRILCAPDPAAAYQRHLRGGGTPAPCASSTGAIHRRIAEIAEIWATPSFLTPGARSFTGLPPAGRLRAVLDEGQL</sequence>
<accession>A0A930UEE2</accession>
<evidence type="ECO:0008006" key="4">
    <source>
        <dbReference type="Google" id="ProtNLM"/>
    </source>
</evidence>
<keyword evidence="3" id="KW-1185">Reference proteome</keyword>
<name>A0A930UEE2_9GAMM</name>
<dbReference type="Proteomes" id="UP000604381">
    <property type="component" value="Unassembled WGS sequence"/>
</dbReference>
<evidence type="ECO:0000313" key="2">
    <source>
        <dbReference type="EMBL" id="MBF2735044.1"/>
    </source>
</evidence>
<evidence type="ECO:0000256" key="1">
    <source>
        <dbReference type="SAM" id="SignalP"/>
    </source>
</evidence>
<reference evidence="2" key="1">
    <citation type="submission" date="2020-10" db="EMBL/GenBank/DDBJ databases">
        <title>An improved Amphimedon queenslandica hologenome assembly reveals how three proteobacterial symbionts can extend the metabolic phenotypic of their marine sponge host.</title>
        <authorList>
            <person name="Degnan B."/>
            <person name="Degnan S."/>
            <person name="Xiang X."/>
        </authorList>
    </citation>
    <scope>NUCLEOTIDE SEQUENCE</scope>
    <source>
        <strain evidence="2">AqS2</strain>
    </source>
</reference>
<dbReference type="EMBL" id="JADHEI010000031">
    <property type="protein sequence ID" value="MBF2735044.1"/>
    <property type="molecule type" value="Genomic_DNA"/>
</dbReference>
<dbReference type="AlphaFoldDB" id="A0A930UEE2"/>
<dbReference type="SUPFAM" id="SSF52833">
    <property type="entry name" value="Thioredoxin-like"/>
    <property type="match status" value="1"/>
</dbReference>
<gene>
    <name evidence="2" type="ORF">ISN26_03005</name>
</gene>
<dbReference type="InterPro" id="IPR036249">
    <property type="entry name" value="Thioredoxin-like_sf"/>
</dbReference>
<protein>
    <recommendedName>
        <fullName evidence="4">Thioredoxin-like fold domain-containing protein</fullName>
    </recommendedName>
</protein>
<feature type="signal peptide" evidence="1">
    <location>
        <begin position="1"/>
        <end position="26"/>
    </location>
</feature>
<keyword evidence="1" id="KW-0732">Signal</keyword>
<comment type="caution">
    <text evidence="2">The sequence shown here is derived from an EMBL/GenBank/DDBJ whole genome shotgun (WGS) entry which is preliminary data.</text>
</comment>
<proteinExistence type="predicted"/>
<evidence type="ECO:0000313" key="3">
    <source>
        <dbReference type="Proteomes" id="UP000604381"/>
    </source>
</evidence>